<proteinExistence type="predicted"/>
<accession>A0A8J3RT82</accession>
<reference evidence="1 2" key="1">
    <citation type="submission" date="2021-01" db="EMBL/GenBank/DDBJ databases">
        <title>Whole genome shotgun sequence of Planobispora longispora NBRC 13918.</title>
        <authorList>
            <person name="Komaki H."/>
            <person name="Tamura T."/>
        </authorList>
    </citation>
    <scope>NUCLEOTIDE SEQUENCE [LARGE SCALE GENOMIC DNA]</scope>
    <source>
        <strain evidence="1 2">NBRC 13918</strain>
    </source>
</reference>
<dbReference type="RefSeq" id="WP_203895744.1">
    <property type="nucleotide sequence ID" value="NZ_BOOH01000074.1"/>
</dbReference>
<organism evidence="1 2">
    <name type="scientific">Planobispora longispora</name>
    <dbReference type="NCBI Taxonomy" id="28887"/>
    <lineage>
        <taxon>Bacteria</taxon>
        <taxon>Bacillati</taxon>
        <taxon>Actinomycetota</taxon>
        <taxon>Actinomycetes</taxon>
        <taxon>Streptosporangiales</taxon>
        <taxon>Streptosporangiaceae</taxon>
        <taxon>Planobispora</taxon>
    </lineage>
</organism>
<dbReference type="Proteomes" id="UP000616724">
    <property type="component" value="Unassembled WGS sequence"/>
</dbReference>
<comment type="caution">
    <text evidence="1">The sequence shown here is derived from an EMBL/GenBank/DDBJ whole genome shotgun (WGS) entry which is preliminary data.</text>
</comment>
<sequence length="183" mass="19733">MRNHTITALWEEIPDDADDLVLVSGGFRIYVCLCGKQLPDRTAAELHAMETGQCSTCLGTKVEDIVPGFAQDCTACAGTGRRGTQLRWQLAHAEAETVITVELVRAVIAPLSGPFRLSEVADTVRESLGLPVGRLPVGPRVRDVLRGLEAMGELIMVSAPDKLLRGTGVVLYRDPSWEHVSAG</sequence>
<dbReference type="EMBL" id="BOOH01000074">
    <property type="protein sequence ID" value="GIH81352.1"/>
    <property type="molecule type" value="Genomic_DNA"/>
</dbReference>
<evidence type="ECO:0000313" key="2">
    <source>
        <dbReference type="Proteomes" id="UP000616724"/>
    </source>
</evidence>
<protein>
    <submittedName>
        <fullName evidence="1">Uncharacterized protein</fullName>
    </submittedName>
</protein>
<name>A0A8J3RT82_9ACTN</name>
<keyword evidence="2" id="KW-1185">Reference proteome</keyword>
<evidence type="ECO:0000313" key="1">
    <source>
        <dbReference type="EMBL" id="GIH81352.1"/>
    </source>
</evidence>
<dbReference type="AlphaFoldDB" id="A0A8J3RT82"/>
<gene>
    <name evidence="1" type="ORF">Plo01_77810</name>
</gene>